<evidence type="ECO:0000259" key="8">
    <source>
        <dbReference type="Pfam" id="PF20684"/>
    </source>
</evidence>
<evidence type="ECO:0000256" key="3">
    <source>
        <dbReference type="ARBA" id="ARBA00022989"/>
    </source>
</evidence>
<reference evidence="9 10" key="1">
    <citation type="submission" date="2019-10" db="EMBL/GenBank/DDBJ databases">
        <authorList>
            <person name="Palmer J.M."/>
        </authorList>
    </citation>
    <scope>NUCLEOTIDE SEQUENCE [LARGE SCALE GENOMIC DNA]</scope>
    <source>
        <strain evidence="9 10">TWF696</strain>
    </source>
</reference>
<evidence type="ECO:0000313" key="9">
    <source>
        <dbReference type="EMBL" id="KAK6360022.1"/>
    </source>
</evidence>
<feature type="transmembrane region" description="Helical" evidence="7">
    <location>
        <begin position="236"/>
        <end position="257"/>
    </location>
</feature>
<feature type="transmembrane region" description="Helical" evidence="7">
    <location>
        <begin position="12"/>
        <end position="28"/>
    </location>
</feature>
<keyword evidence="2 7" id="KW-0812">Transmembrane</keyword>
<feature type="region of interest" description="Disordered" evidence="6">
    <location>
        <begin position="278"/>
        <end position="305"/>
    </location>
</feature>
<dbReference type="Pfam" id="PF20684">
    <property type="entry name" value="Fung_rhodopsin"/>
    <property type="match status" value="1"/>
</dbReference>
<keyword evidence="3 7" id="KW-1133">Transmembrane helix</keyword>
<evidence type="ECO:0000256" key="2">
    <source>
        <dbReference type="ARBA" id="ARBA00022692"/>
    </source>
</evidence>
<feature type="transmembrane region" description="Helical" evidence="7">
    <location>
        <begin position="35"/>
        <end position="56"/>
    </location>
</feature>
<dbReference type="Proteomes" id="UP001375240">
    <property type="component" value="Unassembled WGS sequence"/>
</dbReference>
<dbReference type="EMBL" id="JAVHNQ010000001">
    <property type="protein sequence ID" value="KAK6360022.1"/>
    <property type="molecule type" value="Genomic_DNA"/>
</dbReference>
<evidence type="ECO:0000256" key="7">
    <source>
        <dbReference type="SAM" id="Phobius"/>
    </source>
</evidence>
<evidence type="ECO:0000256" key="1">
    <source>
        <dbReference type="ARBA" id="ARBA00004141"/>
    </source>
</evidence>
<keyword evidence="10" id="KW-1185">Reference proteome</keyword>
<comment type="subcellular location">
    <subcellularLocation>
        <location evidence="1">Membrane</location>
        <topology evidence="1">Multi-pass membrane protein</topology>
    </subcellularLocation>
</comment>
<evidence type="ECO:0000256" key="4">
    <source>
        <dbReference type="ARBA" id="ARBA00023136"/>
    </source>
</evidence>
<feature type="compositionally biased region" description="Polar residues" evidence="6">
    <location>
        <begin position="373"/>
        <end position="382"/>
    </location>
</feature>
<organism evidence="9 10">
    <name type="scientific">Orbilia brochopaga</name>
    <dbReference type="NCBI Taxonomy" id="3140254"/>
    <lineage>
        <taxon>Eukaryota</taxon>
        <taxon>Fungi</taxon>
        <taxon>Dikarya</taxon>
        <taxon>Ascomycota</taxon>
        <taxon>Pezizomycotina</taxon>
        <taxon>Orbiliomycetes</taxon>
        <taxon>Orbiliales</taxon>
        <taxon>Orbiliaceae</taxon>
        <taxon>Orbilia</taxon>
    </lineage>
</organism>
<evidence type="ECO:0000313" key="10">
    <source>
        <dbReference type="Proteomes" id="UP001375240"/>
    </source>
</evidence>
<proteinExistence type="inferred from homology"/>
<feature type="transmembrane region" description="Helical" evidence="7">
    <location>
        <begin position="205"/>
        <end position="230"/>
    </location>
</feature>
<gene>
    <name evidence="9" type="ORF">TWF696_001142</name>
</gene>
<dbReference type="GO" id="GO:0016020">
    <property type="term" value="C:membrane"/>
    <property type="evidence" value="ECO:0007669"/>
    <property type="project" value="UniProtKB-SubCell"/>
</dbReference>
<sequence>MQRFAEGIGLEWSMIVVTLLLVLFRLYHRFRYERLALFEDGFVVLAWLCFFSQAVMGTELYRLGFSSNRFESLVGGFNGDTANIKVNKISYAENGTYHFSMYAAKAALLCFYTRFVPTSMTKTRVYMWVTVATVAIGFIVGTILDLFHCLPLSRNWTPNGDCSSGWAFIIAPIVSYTFHLLTDVMVYILPLAVIQSLPVTESRRLGAWIAFTLGFLCICFAVAVTAISYLSTSITVYWIVSVFEQALCICVACAPGFRSHIISYDLKQWKDRISCHREKRRDTDSEAGTATGSISEDEEAGTRPSSDATLVYLDQTGFHQHSEDIGRYYRTDSKRMESTIAYEDIFGSSRLGRSPISIVPVESYTGPPHDPEYQTSSPSSPGYTVSIASIADFYDLERQLQLDDERRQAKNCSPVLERRSSEVQSRLSSETTVEDSDKPR</sequence>
<comment type="similarity">
    <text evidence="5">Belongs to the SAT4 family.</text>
</comment>
<feature type="transmembrane region" description="Helical" evidence="7">
    <location>
        <begin position="125"/>
        <end position="147"/>
    </location>
</feature>
<feature type="domain" description="Rhodopsin" evidence="8">
    <location>
        <begin position="25"/>
        <end position="260"/>
    </location>
</feature>
<feature type="region of interest" description="Disordered" evidence="6">
    <location>
        <begin position="405"/>
        <end position="440"/>
    </location>
</feature>
<evidence type="ECO:0000256" key="6">
    <source>
        <dbReference type="SAM" id="MobiDB-lite"/>
    </source>
</evidence>
<dbReference type="InterPro" id="IPR049326">
    <property type="entry name" value="Rhodopsin_dom_fungi"/>
</dbReference>
<evidence type="ECO:0000256" key="5">
    <source>
        <dbReference type="ARBA" id="ARBA00038359"/>
    </source>
</evidence>
<dbReference type="AlphaFoldDB" id="A0AAV9VH27"/>
<feature type="compositionally biased region" description="Polar residues" evidence="6">
    <location>
        <begin position="422"/>
        <end position="431"/>
    </location>
</feature>
<dbReference type="PANTHER" id="PTHR33048">
    <property type="entry name" value="PTH11-LIKE INTEGRAL MEMBRANE PROTEIN (AFU_ORTHOLOGUE AFUA_5G11245)"/>
    <property type="match status" value="1"/>
</dbReference>
<feature type="region of interest" description="Disordered" evidence="6">
    <location>
        <begin position="360"/>
        <end position="382"/>
    </location>
</feature>
<dbReference type="InterPro" id="IPR052337">
    <property type="entry name" value="SAT4-like"/>
</dbReference>
<feature type="transmembrane region" description="Helical" evidence="7">
    <location>
        <begin position="95"/>
        <end position="113"/>
    </location>
</feature>
<keyword evidence="4 7" id="KW-0472">Membrane</keyword>
<comment type="caution">
    <text evidence="9">The sequence shown here is derived from an EMBL/GenBank/DDBJ whole genome shotgun (WGS) entry which is preliminary data.</text>
</comment>
<dbReference type="PANTHER" id="PTHR33048:SF92">
    <property type="entry name" value="INTEGRAL MEMBRANE PROTEIN"/>
    <property type="match status" value="1"/>
</dbReference>
<accession>A0AAV9VH27</accession>
<protein>
    <recommendedName>
        <fullName evidence="8">Rhodopsin domain-containing protein</fullName>
    </recommendedName>
</protein>
<name>A0AAV9VH27_9PEZI</name>
<feature type="transmembrane region" description="Helical" evidence="7">
    <location>
        <begin position="167"/>
        <end position="193"/>
    </location>
</feature>